<dbReference type="SUPFAM" id="SSF48403">
    <property type="entry name" value="Ankyrin repeat"/>
    <property type="match status" value="1"/>
</dbReference>
<dbReference type="InterPro" id="IPR036770">
    <property type="entry name" value="Ankyrin_rpt-contain_sf"/>
</dbReference>
<dbReference type="PANTHER" id="PTHR18934">
    <property type="entry name" value="ATP-DEPENDENT RNA HELICASE"/>
    <property type="match status" value="1"/>
</dbReference>
<dbReference type="GO" id="GO:0004386">
    <property type="term" value="F:helicase activity"/>
    <property type="evidence" value="ECO:0007669"/>
    <property type="project" value="TreeGrafter"/>
</dbReference>
<dbReference type="EnsemblMetazoa" id="AFUN016489-RA">
    <property type="protein sequence ID" value="AFUN016489-PA"/>
    <property type="gene ID" value="AFUN016489"/>
</dbReference>
<proteinExistence type="predicted"/>
<dbReference type="AlphaFoldDB" id="A0A1Y9HE05"/>
<evidence type="ECO:0000259" key="1">
    <source>
        <dbReference type="SMART" id="SM00847"/>
    </source>
</evidence>
<dbReference type="InterPro" id="IPR027417">
    <property type="entry name" value="P-loop_NTPase"/>
</dbReference>
<reference evidence="2" key="1">
    <citation type="submission" date="2020-05" db="UniProtKB">
        <authorList>
            <consortium name="EnsemblMetazoa"/>
        </authorList>
    </citation>
    <scope>IDENTIFICATION</scope>
    <source>
        <strain evidence="2">FUMOZ</strain>
    </source>
</reference>
<dbReference type="Gene3D" id="1.20.120.1080">
    <property type="match status" value="1"/>
</dbReference>
<name>A0A1Y9HE05_ANOFN</name>
<dbReference type="GO" id="GO:0003723">
    <property type="term" value="F:RNA binding"/>
    <property type="evidence" value="ECO:0007669"/>
    <property type="project" value="TreeGrafter"/>
</dbReference>
<sequence length="1095" mass="124767">MDLDELKVLRAIVEYVRISENILVLNVVREINPDVVKVLQQGLPRDRMLRTIWIVPSENDIGITIIRAESCSDGQFSVKTEGQLRNVLVCLPNVFFCNVRPNARRVVAPVNWNFWSIVKNTADEIHIPPACVYDAVDLRRREKLSANWYFRNLMVRFSVTEAKVFIVHGNADSGKRTEIVHYLLELAQQEQHSCRMIYVMEEEVEVLASVVRICEERNEPIGKTIGYKLNINGQVGEMNNVVFCTTQTLIFSMFSKRFKTTLRKLTHLIVDCGDRHPNEMNLLLSLVKKILQNNDSINLVLLSSRDDESSSFSGLFANVLELRIPYSEPYIRNLPNKPFGVEYYYLEDILEKICTHQVIQCIKQALPTTDNALKLMAELQLKYGHYSYNRNVTVIMDMLIERCWFADDAEPFTAVLLPFLEYNKHMVDYQHSNTRLSALMIAGAKGFIDVVKSLLIMGANPYIVGRKSLQAMDWCCAGSENVCWQMMQTAHHAYNNPASKKSLLCQIYHKVCNPFIVDPGLVGEIVEHICKNYLPGNVLVMLPDFCDVLECYDLLRASDVRKEKKRVHFVVCNQWLTEEELKDNILSSTRDCSELYVVILVAEPLLELVLSLSCIDYVVDTGLAVHRSGDYAKGICIDRSCLATAQRSRLLMWLAQRKCFMLYAKNHLNGTNSKPRTRAAPNMAQSGEVLKALVCRTKHSGTALEYVCSTLFSTCSKSIEGSLQTLMLIGAIEKPLSLPTNLGLLLVQLDVGVHLGKALLYSILFRCLDPMLTIVAALKVGDPFIEPLDMDGEMEIMHFKHSLHSRTYSDYMVLLRLYQQWSQYKTKQTDQKPLPSYHLKTGVMEAISNTRVELMSLLRLHGIVKCGYGHNTEQLNLNADSFPMVKGCLAAGFFPQVALADYNKMQLVASCGTVRFKTHPLSVVQMDTLPTKWVIYNRKQDHMLIVPENTKDAEVQIMDNTPISEVMFLLMCGIDRKDKLDTGNLQVREQANGKETVQFLIDQKYMFELPQEMFDAVSLIRRTLGHLFRDFTLNLLQTMERKETEALVNAVKEVLNAEESSVFPTTTIVDTRPRIKSLLPMGAFWNYTFDVHARK</sequence>
<dbReference type="VEuPathDB" id="VectorBase:AFUN2_003152"/>
<dbReference type="PANTHER" id="PTHR18934:SF213">
    <property type="entry name" value="3'-5' RNA HELICASE YTHDC2"/>
    <property type="match status" value="1"/>
</dbReference>
<dbReference type="Gene3D" id="3.40.50.300">
    <property type="entry name" value="P-loop containing nucleotide triphosphate hydrolases"/>
    <property type="match status" value="2"/>
</dbReference>
<dbReference type="InterPro" id="IPR007502">
    <property type="entry name" value="Helicase-assoc_dom"/>
</dbReference>
<dbReference type="VEuPathDB" id="VectorBase:AFUN016489"/>
<accession>A0A1Y9HE05</accession>
<feature type="domain" description="Helicase-associated" evidence="1">
    <location>
        <begin position="721"/>
        <end position="815"/>
    </location>
</feature>
<evidence type="ECO:0000313" key="2">
    <source>
        <dbReference type="EnsemblMetazoa" id="AFUN016489-PA"/>
    </source>
</evidence>
<dbReference type="SMART" id="SM00847">
    <property type="entry name" value="HA2"/>
    <property type="match status" value="1"/>
</dbReference>
<organism evidence="2">
    <name type="scientific">Anopheles funestus</name>
    <name type="common">African malaria mosquito</name>
    <dbReference type="NCBI Taxonomy" id="62324"/>
    <lineage>
        <taxon>Eukaryota</taxon>
        <taxon>Metazoa</taxon>
        <taxon>Ecdysozoa</taxon>
        <taxon>Arthropoda</taxon>
        <taxon>Hexapoda</taxon>
        <taxon>Insecta</taxon>
        <taxon>Pterygota</taxon>
        <taxon>Neoptera</taxon>
        <taxon>Endopterygota</taxon>
        <taxon>Diptera</taxon>
        <taxon>Nematocera</taxon>
        <taxon>Culicoidea</taxon>
        <taxon>Culicidae</taxon>
        <taxon>Anophelinae</taxon>
        <taxon>Anopheles</taxon>
    </lineage>
</organism>
<protein>
    <recommendedName>
        <fullName evidence="1">Helicase-associated domain-containing protein</fullName>
    </recommendedName>
</protein>
<dbReference type="STRING" id="62324.A0A1Y9HE05"/>
<dbReference type="Pfam" id="PF21010">
    <property type="entry name" value="HA2_C"/>
    <property type="match status" value="1"/>
</dbReference>